<accession>A0ABD1BZ56</accession>
<evidence type="ECO:0000313" key="3">
    <source>
        <dbReference type="Proteomes" id="UP001558713"/>
    </source>
</evidence>
<feature type="region of interest" description="Disordered" evidence="1">
    <location>
        <begin position="236"/>
        <end position="255"/>
    </location>
</feature>
<organism evidence="2 3">
    <name type="scientific">Cardamine amara subsp. amara</name>
    <dbReference type="NCBI Taxonomy" id="228776"/>
    <lineage>
        <taxon>Eukaryota</taxon>
        <taxon>Viridiplantae</taxon>
        <taxon>Streptophyta</taxon>
        <taxon>Embryophyta</taxon>
        <taxon>Tracheophyta</taxon>
        <taxon>Spermatophyta</taxon>
        <taxon>Magnoliopsida</taxon>
        <taxon>eudicotyledons</taxon>
        <taxon>Gunneridae</taxon>
        <taxon>Pentapetalae</taxon>
        <taxon>rosids</taxon>
        <taxon>malvids</taxon>
        <taxon>Brassicales</taxon>
        <taxon>Brassicaceae</taxon>
        <taxon>Cardamineae</taxon>
        <taxon>Cardamine</taxon>
    </lineage>
</organism>
<comment type="caution">
    <text evidence="2">The sequence shown here is derived from an EMBL/GenBank/DDBJ whole genome shotgun (WGS) entry which is preliminary data.</text>
</comment>
<dbReference type="InterPro" id="IPR039292">
    <property type="entry name" value="SICKLE"/>
</dbReference>
<feature type="compositionally biased region" description="Polar residues" evidence="1">
    <location>
        <begin position="20"/>
        <end position="53"/>
    </location>
</feature>
<feature type="compositionally biased region" description="Low complexity" evidence="1">
    <location>
        <begin position="79"/>
        <end position="93"/>
    </location>
</feature>
<name>A0ABD1BZ56_CARAN</name>
<dbReference type="AlphaFoldDB" id="A0ABD1BZ56"/>
<protein>
    <submittedName>
        <fullName evidence="2">Protein SICKLE</fullName>
    </submittedName>
</protein>
<dbReference type="PANTHER" id="PTHR36054:SF2">
    <property type="entry name" value="PROTEIN SICKLE"/>
    <property type="match status" value="1"/>
</dbReference>
<proteinExistence type="predicted"/>
<evidence type="ECO:0000256" key="1">
    <source>
        <dbReference type="SAM" id="MobiDB-lite"/>
    </source>
</evidence>
<feature type="compositionally biased region" description="Basic and acidic residues" evidence="1">
    <location>
        <begin position="1"/>
        <end position="15"/>
    </location>
</feature>
<feature type="region of interest" description="Disordered" evidence="1">
    <location>
        <begin position="1"/>
        <end position="97"/>
    </location>
</feature>
<keyword evidence="3" id="KW-1185">Reference proteome</keyword>
<reference evidence="2 3" key="1">
    <citation type="submission" date="2024-04" db="EMBL/GenBank/DDBJ databases">
        <title>Genome assembly C_amara_ONT_v2.</title>
        <authorList>
            <person name="Yant L."/>
            <person name="Moore C."/>
            <person name="Slenker M."/>
        </authorList>
    </citation>
    <scope>NUCLEOTIDE SEQUENCE [LARGE SCALE GENOMIC DNA]</scope>
    <source>
        <tissue evidence="2">Leaf</tissue>
    </source>
</reference>
<gene>
    <name evidence="2" type="ORF">V5N11_018885</name>
</gene>
<dbReference type="EMBL" id="JBANAX010000094">
    <property type="protein sequence ID" value="KAL1222509.1"/>
    <property type="molecule type" value="Genomic_DNA"/>
</dbReference>
<sequence length="342" mass="37734">MEDSEKRKEMLKAMRMEAAAQNNDDSTGPETSMNPSHLSNPLADTSTQQQESCETPRFDYYTDPMSAYSSFKKNKTPKQQYSSSPSHQISSPLPHFPPSVPGSLGSEYQAPINHGSFQASHYDGGNLHTEPRGMMAHISPSHRGPPAAWNNNFRPPPVNHLGPPAAWNNNFRPPPINHLGPPHWVPRPFPFSPEIPDMGNNRFGGQGSYNNAAPPFPHYGRQNSYWVGNTYPGSGRGRSRGRGMNTNFGRDGGRGPMELGAERFYSNSMAEDPWKYLKPVLWKSCSDASNSNSTVQVWLPNSIAPKKPMISEASQKPCNNQQSLAEFLAASLDEATCDESSN</sequence>
<dbReference type="PANTHER" id="PTHR36054">
    <property type="entry name" value="PROTEIN SICKLE"/>
    <property type="match status" value="1"/>
</dbReference>
<dbReference type="Proteomes" id="UP001558713">
    <property type="component" value="Unassembled WGS sequence"/>
</dbReference>
<evidence type="ECO:0000313" key="2">
    <source>
        <dbReference type="EMBL" id="KAL1222509.1"/>
    </source>
</evidence>